<name>W0LJ37_9CAUD</name>
<dbReference type="KEGG" id="vg:18502778"/>
<evidence type="ECO:0000313" key="1">
    <source>
        <dbReference type="EMBL" id="AHG23796.1"/>
    </source>
</evidence>
<proteinExistence type="predicted"/>
<keyword evidence="1" id="KW-0378">Hydrolase</keyword>
<dbReference type="Proteomes" id="UP000019119">
    <property type="component" value="Segment"/>
</dbReference>
<dbReference type="InterPro" id="IPR057369">
    <property type="entry name" value="VG15"/>
</dbReference>
<accession>W0LJ37</accession>
<dbReference type="OrthoDB" id="5304at10239"/>
<dbReference type="GO" id="GO:0008233">
    <property type="term" value="F:peptidase activity"/>
    <property type="evidence" value="ECO:0007669"/>
    <property type="project" value="UniProtKB-KW"/>
</dbReference>
<keyword evidence="2" id="KW-1185">Reference proteome</keyword>
<dbReference type="RefSeq" id="YP_009005758.1">
    <property type="nucleotide sequence ID" value="NC_023564.1"/>
</dbReference>
<organism evidence="1 2">
    <name type="scientific">Mycobacterium phage EagleEye</name>
    <dbReference type="NCBI Taxonomy" id="1429759"/>
    <lineage>
        <taxon>Viruses</taxon>
        <taxon>Duplodnaviria</taxon>
        <taxon>Heunggongvirae</taxon>
        <taxon>Uroviricota</taxon>
        <taxon>Caudoviricetes</taxon>
        <taxon>Eagleeyevirus</taxon>
        <taxon>Eagleeyevirus eagleeye</taxon>
    </lineage>
</organism>
<gene>
    <name evidence="1" type="primary">16</name>
    <name evidence="1" type="ORF">PBI_EAGLEEYE_16</name>
</gene>
<reference evidence="1 2" key="1">
    <citation type="submission" date="2013-11" db="EMBL/GenBank/DDBJ databases">
        <authorList>
            <person name="Awa H."/>
            <person name="Bernal J.T."/>
            <person name="Coelho R.E."/>
            <person name="Culpepper S.C."/>
            <person name="Devaraju V.S."/>
            <person name="Higgins R.T."/>
            <person name="Husein A.J."/>
            <person name="Johnston E.M."/>
            <person name="Jung J.A."/>
            <person name="Kanani-Hendijani T.A."/>
            <person name="Knapp R.E."/>
            <person name="Lepiocha N."/>
            <person name="McCarter A.J."/>
            <person name="Merlau P.R."/>
            <person name="Monfared M.S."/>
            <person name="Olney H.P."/>
            <person name="Pineda M.R."/>
            <person name="Pizzini S.E."/>
            <person name="Roberson D.J."/>
            <person name="Rodriguez J."/>
            <person name="Simpson N.A."/>
            <person name="Stevens S.C."/>
            <person name="Stroub-Tahmassi C.A."/>
            <person name="Syed N."/>
            <person name="Torres S.E."/>
            <person name="Townsend C.W."/>
            <person name="White X.E."/>
            <person name="Willette C.E."/>
            <person name="Deming K.E."/>
            <person name="Simon S.E."/>
            <person name="Benjamin R.C."/>
            <person name="Hughes L.E."/>
            <person name="Hale R.H."/>
            <person name="Lamson-Kim T."/>
            <person name="Visi D.H."/>
            <person name="Allen M.S."/>
            <person name="Bradley K.W."/>
            <person name="Clarke D.Q."/>
            <person name="Lewis M.F."/>
            <person name="Barker L.P."/>
            <person name="Bailey C."/>
            <person name="Asai D.J."/>
            <person name="Garber M.L."/>
            <person name="Bowman C.A."/>
            <person name="Russell D.A."/>
            <person name="Pope W.H."/>
            <person name="Jacobs-Sera D."/>
            <person name="Hendrix R.W."/>
            <person name="Hatfull G.F."/>
        </authorList>
    </citation>
    <scope>NUCLEOTIDE SEQUENCE [LARGE SCALE GENOMIC DNA]</scope>
</reference>
<sequence>MTPEEYMVAKTAAVAAAVRAAQRAASLAAGSAISQLQWIQLLQTVFPEVERRRTEVASLARTFYDTERAKAVPSAPRNERLLEGTDFQVFARNMEPAKRRVLQAEAPRDAVTHFTMRVAREIEIAGRNQIIHAIEEDPYLDGLLDADEPEDDQVDIEEDTHHTPVVSLAEHRLRRSQPSNPRLVKGWARVATGRETCAWCLMLISRGPVYSGPDAAGLDLDDTTTIDLWNEAGQDLSKFRELVDGSLQEWHAGCDCVVVPVFDTANWVGKEAWEQAEKLWIDAGKEADERIASGEARTNNTNKETLNALRRRLYRGEISIPSYAFAA</sequence>
<protein>
    <submittedName>
        <fullName evidence="1">Capsid maturation protease</fullName>
    </submittedName>
</protein>
<dbReference type="GO" id="GO:0006508">
    <property type="term" value="P:proteolysis"/>
    <property type="evidence" value="ECO:0007669"/>
    <property type="project" value="UniProtKB-KW"/>
</dbReference>
<dbReference type="EMBL" id="KF861510">
    <property type="protein sequence ID" value="AHG23796.1"/>
    <property type="molecule type" value="Genomic_DNA"/>
</dbReference>
<dbReference type="GeneID" id="18502778"/>
<dbReference type="Pfam" id="PF25310">
    <property type="entry name" value="VG15"/>
    <property type="match status" value="1"/>
</dbReference>
<evidence type="ECO:0000313" key="2">
    <source>
        <dbReference type="Proteomes" id="UP000019119"/>
    </source>
</evidence>
<keyword evidence="1" id="KW-0645">Protease</keyword>